<evidence type="ECO:0000313" key="4">
    <source>
        <dbReference type="Proteomes" id="UP001369958"/>
    </source>
</evidence>
<reference evidence="3 4" key="1">
    <citation type="submission" date="2024-02" db="EMBL/GenBank/DDBJ databases">
        <title>Complete genome sequence of Pelagibacterium nitratireducens ZH15.</title>
        <authorList>
            <person name="Zhao L.H."/>
        </authorList>
    </citation>
    <scope>NUCLEOTIDE SEQUENCE [LARGE SCALE GENOMIC DNA]</scope>
    <source>
        <strain evidence="3 4">ZH15</strain>
    </source>
</reference>
<protein>
    <submittedName>
        <fullName evidence="3">Uncharacterized protein</fullName>
    </submittedName>
</protein>
<organism evidence="3 4">
    <name type="scientific">Pelagibacterium nitratireducens</name>
    <dbReference type="NCBI Taxonomy" id="1046114"/>
    <lineage>
        <taxon>Bacteria</taxon>
        <taxon>Pseudomonadati</taxon>
        <taxon>Pseudomonadota</taxon>
        <taxon>Alphaproteobacteria</taxon>
        <taxon>Hyphomicrobiales</taxon>
        <taxon>Devosiaceae</taxon>
        <taxon>Pelagibacterium</taxon>
    </lineage>
</organism>
<evidence type="ECO:0000313" key="3">
    <source>
        <dbReference type="EMBL" id="WWT34269.1"/>
    </source>
</evidence>
<feature type="compositionally biased region" description="Low complexity" evidence="1">
    <location>
        <begin position="63"/>
        <end position="81"/>
    </location>
</feature>
<dbReference type="EMBL" id="CP146275">
    <property type="protein sequence ID" value="WWT34269.1"/>
    <property type="molecule type" value="Genomic_DNA"/>
</dbReference>
<evidence type="ECO:0000256" key="1">
    <source>
        <dbReference type="SAM" id="MobiDB-lite"/>
    </source>
</evidence>
<name>A0ABZ2I7V7_9HYPH</name>
<evidence type="ECO:0000256" key="2">
    <source>
        <dbReference type="SAM" id="SignalP"/>
    </source>
</evidence>
<proteinExistence type="predicted"/>
<keyword evidence="2" id="KW-0732">Signal</keyword>
<feature type="compositionally biased region" description="Acidic residues" evidence="1">
    <location>
        <begin position="101"/>
        <end position="120"/>
    </location>
</feature>
<feature type="signal peptide" evidence="2">
    <location>
        <begin position="1"/>
        <end position="22"/>
    </location>
</feature>
<accession>A0ABZ2I7V7</accession>
<sequence length="120" mass="12375">MKRTALFASIALAAGLAAPAMAQDAPAMAGEIGGVSVSAEDWVYVEEYCMTLGEETQADSVDESPSSTEELSTSSIELSTITRDDCLEAGLVDGPVTGGSDDGEMDDGMTEGDVEEEDAE</sequence>
<dbReference type="RefSeq" id="WP_338610079.1">
    <property type="nucleotide sequence ID" value="NZ_CP146275.1"/>
</dbReference>
<dbReference type="Proteomes" id="UP001369958">
    <property type="component" value="Chromosome"/>
</dbReference>
<gene>
    <name evidence="3" type="ORF">V6617_07340</name>
</gene>
<keyword evidence="4" id="KW-1185">Reference proteome</keyword>
<feature type="region of interest" description="Disordered" evidence="1">
    <location>
        <begin position="55"/>
        <end position="120"/>
    </location>
</feature>
<feature type="chain" id="PRO_5047511194" evidence="2">
    <location>
        <begin position="23"/>
        <end position="120"/>
    </location>
</feature>